<protein>
    <submittedName>
        <fullName evidence="1">Uncharacterized protein</fullName>
    </submittedName>
</protein>
<comment type="caution">
    <text evidence="1">The sequence shown here is derived from an EMBL/GenBank/DDBJ whole genome shotgun (WGS) entry which is preliminary data.</text>
</comment>
<proteinExistence type="predicted"/>
<name>A0ABU7QMV9_AVIPA</name>
<gene>
    <name evidence="1" type="ORF">M5S13_13020</name>
</gene>
<dbReference type="EMBL" id="JAMDKF010000063">
    <property type="protein sequence ID" value="MEE6042776.1"/>
    <property type="molecule type" value="Genomic_DNA"/>
</dbReference>
<evidence type="ECO:0000313" key="1">
    <source>
        <dbReference type="EMBL" id="MEE6042776.1"/>
    </source>
</evidence>
<sequence>MKTQQQANPTQPTKFDNIQGRITQIQQLAEAGGLNAVSITENGKSKPVSRTGIFNAIHTVARVAEMEIFQALNKIHQAKLFIEIATNQGGTITNKDGEPLTSEELLERAFNDLSEAQTQLESLIDLNKGNV</sequence>
<reference evidence="1 2" key="1">
    <citation type="journal article" date="2022" name="Front. Microbiol.">
        <title>Commensal bacteria contribute to the growth of multidrug-resistant Avibacterium paragallinarum in chickens.</title>
        <authorList>
            <person name="Zhu J."/>
            <person name="Chen Y."/>
            <person name="Wu Y."/>
            <person name="Wang Y."/>
            <person name="Zhu K."/>
        </authorList>
    </citation>
    <scope>NUCLEOTIDE SEQUENCE [LARGE SCALE GENOMIC DNA]</scope>
    <source>
        <strain evidence="1 2">AV25</strain>
    </source>
</reference>
<accession>A0ABU7QMV9</accession>
<dbReference type="Proteomes" id="UP001347884">
    <property type="component" value="Unassembled WGS sequence"/>
</dbReference>
<keyword evidence="2" id="KW-1185">Reference proteome</keyword>
<evidence type="ECO:0000313" key="2">
    <source>
        <dbReference type="Proteomes" id="UP001347884"/>
    </source>
</evidence>
<dbReference type="RefSeq" id="WP_268388158.1">
    <property type="nucleotide sequence ID" value="NZ_CP113786.1"/>
</dbReference>
<organism evidence="1 2">
    <name type="scientific">Avibacterium paragallinarum</name>
    <name type="common">Haemophilus gallinarum</name>
    <dbReference type="NCBI Taxonomy" id="728"/>
    <lineage>
        <taxon>Bacteria</taxon>
        <taxon>Pseudomonadati</taxon>
        <taxon>Pseudomonadota</taxon>
        <taxon>Gammaproteobacteria</taxon>
        <taxon>Pasteurellales</taxon>
        <taxon>Pasteurellaceae</taxon>
        <taxon>Avibacterium</taxon>
    </lineage>
</organism>